<keyword evidence="2" id="KW-0067">ATP-binding</keyword>
<evidence type="ECO:0000259" key="1">
    <source>
        <dbReference type="PROSITE" id="PS50893"/>
    </source>
</evidence>
<feature type="domain" description="ABC transporter" evidence="1">
    <location>
        <begin position="8"/>
        <end position="211"/>
    </location>
</feature>
<protein>
    <submittedName>
        <fullName evidence="2">ATP-binding cassette domain-containing protein</fullName>
    </submittedName>
</protein>
<dbReference type="InterPro" id="IPR017871">
    <property type="entry name" value="ABC_transporter-like_CS"/>
</dbReference>
<dbReference type="RefSeq" id="WP_219080431.1">
    <property type="nucleotide sequence ID" value="NZ_CP079216.1"/>
</dbReference>
<gene>
    <name evidence="2" type="ORF">KDB89_09280</name>
</gene>
<dbReference type="GO" id="GO:0005524">
    <property type="term" value="F:ATP binding"/>
    <property type="evidence" value="ECO:0007669"/>
    <property type="project" value="UniProtKB-KW"/>
</dbReference>
<dbReference type="PANTHER" id="PTHR24220">
    <property type="entry name" value="IMPORT ATP-BINDING PROTEIN"/>
    <property type="match status" value="1"/>
</dbReference>
<dbReference type="PROSITE" id="PS50893">
    <property type="entry name" value="ABC_TRANSPORTER_2"/>
    <property type="match status" value="1"/>
</dbReference>
<accession>A0ABX8SF76</accession>
<keyword evidence="2" id="KW-0547">Nucleotide-binding</keyword>
<keyword evidence="3" id="KW-1185">Reference proteome</keyword>
<name>A0ABX8SF76_9ACTN</name>
<dbReference type="EMBL" id="CP079216">
    <property type="protein sequence ID" value="QXT61976.1"/>
    <property type="molecule type" value="Genomic_DNA"/>
</dbReference>
<dbReference type="InterPro" id="IPR003593">
    <property type="entry name" value="AAA+_ATPase"/>
</dbReference>
<dbReference type="Pfam" id="PF00005">
    <property type="entry name" value="ABC_tran"/>
    <property type="match status" value="1"/>
</dbReference>
<dbReference type="SMART" id="SM00382">
    <property type="entry name" value="AAA"/>
    <property type="match status" value="1"/>
</dbReference>
<organism evidence="2 3">
    <name type="scientific">Tessaracoccus palaemonis</name>
    <dbReference type="NCBI Taxonomy" id="2829499"/>
    <lineage>
        <taxon>Bacteria</taxon>
        <taxon>Bacillati</taxon>
        <taxon>Actinomycetota</taxon>
        <taxon>Actinomycetes</taxon>
        <taxon>Propionibacteriales</taxon>
        <taxon>Propionibacteriaceae</taxon>
        <taxon>Tessaracoccus</taxon>
    </lineage>
</organism>
<proteinExistence type="predicted"/>
<sequence>MSSCAALLSLRGVAVATRDGRELLRVDALDLAAGERVAVTGASGSGKSMLLRALAGRVPAGLTLSGERATELTRIGIVPQRGLDALHPLIPLRRQLGLVTRADWAEVGRVLDRVGLDDDALQGRRPAEMSGGQRQRAALALAVLTRARVILADEPTSALDHDTRDQILDLLTAVVEPEQTLVVATHDEAVADALATRRICVSADRLESSDA</sequence>
<evidence type="ECO:0000313" key="3">
    <source>
        <dbReference type="Proteomes" id="UP000824504"/>
    </source>
</evidence>
<dbReference type="PROSITE" id="PS00211">
    <property type="entry name" value="ABC_TRANSPORTER_1"/>
    <property type="match status" value="1"/>
</dbReference>
<dbReference type="InterPro" id="IPR003439">
    <property type="entry name" value="ABC_transporter-like_ATP-bd"/>
</dbReference>
<dbReference type="Proteomes" id="UP000824504">
    <property type="component" value="Chromosome"/>
</dbReference>
<reference evidence="2 3" key="1">
    <citation type="submission" date="2021-07" db="EMBL/GenBank/DDBJ databases">
        <title>complete genome sequencing of Tessaracoccus sp.J1M15.</title>
        <authorList>
            <person name="Bae J.-W."/>
            <person name="Kim D.-y."/>
        </authorList>
    </citation>
    <scope>NUCLEOTIDE SEQUENCE [LARGE SCALE GENOMIC DNA]</scope>
    <source>
        <strain evidence="2 3">J1M15</strain>
    </source>
</reference>
<dbReference type="InterPro" id="IPR015854">
    <property type="entry name" value="ABC_transpr_LolD-like"/>
</dbReference>
<evidence type="ECO:0000313" key="2">
    <source>
        <dbReference type="EMBL" id="QXT61976.1"/>
    </source>
</evidence>